<sequence length="263" mass="30220">MMAAHSGLGLWRAGLIAWSLASLAWADTPTSGKVHPDHPLAPALEQAYKAREALAAIKDYECLFEKRERFGARLVVSKMTLKLREDPFSVYLFFHDPHQGREVIYVEGRNSGMLLAHETGIKAIAGTVSRDPDSSDAMKDNRYPVTMIGMRKMLDRVIAQWEHEARYAETEVQYYPNARLGDLELKAIESKHPQPRKQFKFHMTRLYLHKQSQLPVRVEQYDFPKKQGDSPPLAEEYTYLKLRTNIGLTDHDFDIKNPNYSFP</sequence>
<protein>
    <submittedName>
        <fullName evidence="2">DUF1571 domain-containing protein</fullName>
    </submittedName>
</protein>
<keyword evidence="1" id="KW-0732">Signal</keyword>
<name>A0A7C4QQG6_9PLAN</name>
<proteinExistence type="predicted"/>
<dbReference type="InterPro" id="IPR011465">
    <property type="entry name" value="DUF1571"/>
</dbReference>
<reference evidence="2" key="1">
    <citation type="journal article" date="2020" name="mSystems">
        <title>Genome- and Community-Level Interaction Insights into Carbon Utilization and Element Cycling Functions of Hydrothermarchaeota in Hydrothermal Sediment.</title>
        <authorList>
            <person name="Zhou Z."/>
            <person name="Liu Y."/>
            <person name="Xu W."/>
            <person name="Pan J."/>
            <person name="Luo Z.H."/>
            <person name="Li M."/>
        </authorList>
    </citation>
    <scope>NUCLEOTIDE SEQUENCE [LARGE SCALE GENOMIC DNA]</scope>
    <source>
        <strain evidence="2">SpSt-508</strain>
    </source>
</reference>
<dbReference type="Pfam" id="PF07608">
    <property type="entry name" value="DUF1571"/>
    <property type="match status" value="1"/>
</dbReference>
<feature type="signal peptide" evidence="1">
    <location>
        <begin position="1"/>
        <end position="26"/>
    </location>
</feature>
<comment type="caution">
    <text evidence="2">The sequence shown here is derived from an EMBL/GenBank/DDBJ whole genome shotgun (WGS) entry which is preliminary data.</text>
</comment>
<evidence type="ECO:0000313" key="2">
    <source>
        <dbReference type="EMBL" id="HGT38609.1"/>
    </source>
</evidence>
<organism evidence="2">
    <name type="scientific">Schlesneria paludicola</name>
    <dbReference type="NCBI Taxonomy" id="360056"/>
    <lineage>
        <taxon>Bacteria</taxon>
        <taxon>Pseudomonadati</taxon>
        <taxon>Planctomycetota</taxon>
        <taxon>Planctomycetia</taxon>
        <taxon>Planctomycetales</taxon>
        <taxon>Planctomycetaceae</taxon>
        <taxon>Schlesneria</taxon>
    </lineage>
</organism>
<evidence type="ECO:0000256" key="1">
    <source>
        <dbReference type="SAM" id="SignalP"/>
    </source>
</evidence>
<feature type="chain" id="PRO_5028122037" evidence="1">
    <location>
        <begin position="27"/>
        <end position="263"/>
    </location>
</feature>
<dbReference type="AlphaFoldDB" id="A0A7C4QQG6"/>
<dbReference type="EMBL" id="DSVQ01000010">
    <property type="protein sequence ID" value="HGT38609.1"/>
    <property type="molecule type" value="Genomic_DNA"/>
</dbReference>
<gene>
    <name evidence="2" type="ORF">ENS64_05015</name>
</gene>
<accession>A0A7C4QQG6</accession>